<evidence type="ECO:0000313" key="2">
    <source>
        <dbReference type="EMBL" id="KAI3951129.1"/>
    </source>
</evidence>
<comment type="caution">
    <text evidence="2">The sequence shown here is derived from an EMBL/GenBank/DDBJ whole genome shotgun (WGS) entry which is preliminary data.</text>
</comment>
<protein>
    <submittedName>
        <fullName evidence="2">Uncharacterized protein</fullName>
    </submittedName>
</protein>
<dbReference type="Proteomes" id="UP001202328">
    <property type="component" value="Unassembled WGS sequence"/>
</dbReference>
<dbReference type="EMBL" id="JAJJMB010002559">
    <property type="protein sequence ID" value="KAI3951129.1"/>
    <property type="molecule type" value="Genomic_DNA"/>
</dbReference>
<gene>
    <name evidence="2" type="ORF">MKW98_028533</name>
</gene>
<accession>A0AAD4XUE3</accession>
<organism evidence="2 3">
    <name type="scientific">Papaver atlanticum</name>
    <dbReference type="NCBI Taxonomy" id="357466"/>
    <lineage>
        <taxon>Eukaryota</taxon>
        <taxon>Viridiplantae</taxon>
        <taxon>Streptophyta</taxon>
        <taxon>Embryophyta</taxon>
        <taxon>Tracheophyta</taxon>
        <taxon>Spermatophyta</taxon>
        <taxon>Magnoliopsida</taxon>
        <taxon>Ranunculales</taxon>
        <taxon>Papaveraceae</taxon>
        <taxon>Papaveroideae</taxon>
        <taxon>Papaver</taxon>
    </lineage>
</organism>
<sequence>MDSLSSHPRRSPRLTDLARVRELTGTDTEKERRLRRAQYRAKQDSITEGERQERNERRRAAYRARISAANCQPDDRETSSSVQVCKSAREHKAESSCILRRSPRIQLQQRALQLEKNCIAMEERRSSTSESDKQQILEQQRRAYQMRRTTKGDATNNEHRPGLSSGKSFEQVQIKVCTFSAGFR</sequence>
<feature type="compositionally biased region" description="Basic and acidic residues" evidence="1">
    <location>
        <begin position="41"/>
        <end position="59"/>
    </location>
</feature>
<feature type="region of interest" description="Disordered" evidence="1">
    <location>
        <begin position="144"/>
        <end position="165"/>
    </location>
</feature>
<feature type="compositionally biased region" description="Basic and acidic residues" evidence="1">
    <location>
        <begin position="16"/>
        <end position="32"/>
    </location>
</feature>
<name>A0AAD4XUE3_9MAGN</name>
<evidence type="ECO:0000256" key="1">
    <source>
        <dbReference type="SAM" id="MobiDB-lite"/>
    </source>
</evidence>
<proteinExistence type="predicted"/>
<reference evidence="2" key="1">
    <citation type="submission" date="2022-04" db="EMBL/GenBank/DDBJ databases">
        <title>A functionally conserved STORR gene fusion in Papaver species that diverged 16.8 million years ago.</title>
        <authorList>
            <person name="Catania T."/>
        </authorList>
    </citation>
    <scope>NUCLEOTIDE SEQUENCE</scope>
    <source>
        <strain evidence="2">S-188037</strain>
    </source>
</reference>
<feature type="region of interest" description="Disordered" evidence="1">
    <location>
        <begin position="1"/>
        <end position="60"/>
    </location>
</feature>
<keyword evidence="3" id="KW-1185">Reference proteome</keyword>
<dbReference type="AlphaFoldDB" id="A0AAD4XUE3"/>
<evidence type="ECO:0000313" key="3">
    <source>
        <dbReference type="Proteomes" id="UP001202328"/>
    </source>
</evidence>